<accession>A0A367V737</accession>
<evidence type="ECO:0000313" key="1">
    <source>
        <dbReference type="EMBL" id="RCK21026.1"/>
    </source>
</evidence>
<organism evidence="1 2">
    <name type="scientific">Thalassospira profundimaris</name>
    <dbReference type="NCBI Taxonomy" id="502049"/>
    <lineage>
        <taxon>Bacteria</taxon>
        <taxon>Pseudomonadati</taxon>
        <taxon>Pseudomonadota</taxon>
        <taxon>Alphaproteobacteria</taxon>
        <taxon>Rhodospirillales</taxon>
        <taxon>Thalassospiraceae</taxon>
        <taxon>Thalassospira</taxon>
    </lineage>
</organism>
<proteinExistence type="predicted"/>
<dbReference type="EMBL" id="JPWB01000006">
    <property type="protein sequence ID" value="RCK21026.1"/>
    <property type="molecule type" value="Genomic_DNA"/>
</dbReference>
<dbReference type="AlphaFoldDB" id="A0A367V737"/>
<sequence length="80" mass="8308">MVTDFSVSACAVFESSAVTSSADAFCAAASISEDVMTLRLAGVDSDTEGVGADLDEDLETGFFADFLDTFFLETAIDSTS</sequence>
<evidence type="ECO:0000313" key="2">
    <source>
        <dbReference type="Proteomes" id="UP000253061"/>
    </source>
</evidence>
<protein>
    <submittedName>
        <fullName evidence="1">Uncharacterized protein</fullName>
    </submittedName>
</protein>
<name>A0A367V737_9PROT</name>
<gene>
    <name evidence="1" type="ORF">TH6_14705</name>
</gene>
<dbReference type="Proteomes" id="UP000253061">
    <property type="component" value="Unassembled WGS sequence"/>
</dbReference>
<comment type="caution">
    <text evidence="1">The sequence shown here is derived from an EMBL/GenBank/DDBJ whole genome shotgun (WGS) entry which is preliminary data.</text>
</comment>
<reference evidence="1 2" key="1">
    <citation type="submission" date="2014-07" db="EMBL/GenBank/DDBJ databases">
        <title>Draft genome sequence of Thalassospira profundimaris R8-17.</title>
        <authorList>
            <person name="Lai Q."/>
            <person name="Shao Z."/>
        </authorList>
    </citation>
    <scope>NUCLEOTIDE SEQUENCE [LARGE SCALE GENOMIC DNA]</scope>
    <source>
        <strain evidence="1 2">R8-17</strain>
    </source>
</reference>